<feature type="compositionally biased region" description="Acidic residues" evidence="1">
    <location>
        <begin position="44"/>
        <end position="54"/>
    </location>
</feature>
<reference evidence="2 3" key="1">
    <citation type="submission" date="2014-04" db="EMBL/GenBank/DDBJ databases">
        <authorList>
            <consortium name="DOE Joint Genome Institute"/>
            <person name="Kuo A."/>
            <person name="Tarkka M."/>
            <person name="Buscot F."/>
            <person name="Kohler A."/>
            <person name="Nagy L.G."/>
            <person name="Floudas D."/>
            <person name="Copeland A."/>
            <person name="Barry K.W."/>
            <person name="Cichocki N."/>
            <person name="Veneault-Fourrey C."/>
            <person name="LaButti K."/>
            <person name="Lindquist E.A."/>
            <person name="Lipzen A."/>
            <person name="Lundell T."/>
            <person name="Morin E."/>
            <person name="Murat C."/>
            <person name="Sun H."/>
            <person name="Tunlid A."/>
            <person name="Henrissat B."/>
            <person name="Grigoriev I.V."/>
            <person name="Hibbett D.S."/>
            <person name="Martin F."/>
            <person name="Nordberg H.P."/>
            <person name="Cantor M.N."/>
            <person name="Hua S.X."/>
        </authorList>
    </citation>
    <scope>NUCLEOTIDE SEQUENCE [LARGE SCALE GENOMIC DNA]</scope>
    <source>
        <strain evidence="2 3">F 1598</strain>
    </source>
</reference>
<evidence type="ECO:0000313" key="2">
    <source>
        <dbReference type="EMBL" id="KIM71722.1"/>
    </source>
</evidence>
<feature type="compositionally biased region" description="Low complexity" evidence="1">
    <location>
        <begin position="113"/>
        <end position="125"/>
    </location>
</feature>
<sequence>MTCNRGNPDPVNVTSTTLGNEPSPPNANENLVSTPDGRNLTGEEIADVGMEDADGGMSTTPSHRGKPLRQLKFVKLPAAVSDDLRGRKRQRVDHGTNPNDEANTVARSLSDFSPSPAAESPSPAAKTPKRTTENPPDEVAAEAAATKAVIQRLLDQKAKKATKAELITNPGPLTTSPPTAATYTPTPEDGFLPIHPRTSTHVFENIAENQQLDWLNLTSTRLFIQPLMHGYYPADIAQEIASRLKEAIENMLDIPNVKVAPPIADVTPPAADCAPFTYLVHNISTNTYNRLLEQHIWISPKIGFVVYSSKTTMPSYLGALKGINITDNQDVTMFRDFVLDIFWRGEVAQLLAEMSERDSIFPEMDAESRVANILKTFTVRPIEVKTKGSGTVTWINLYLDFPTESDDDWSLLVDAVLKTKLEHSLLGAGIYDRGWTCHVCHGADHPTGLCPFPNVPGWFQPIPITPVVEYRAKLNSNNARGGGHRGRGGARGNNARGNKGSRGRGTHTHNSDRR</sequence>
<organism evidence="2 3">
    <name type="scientific">Piloderma croceum (strain F 1598)</name>
    <dbReference type="NCBI Taxonomy" id="765440"/>
    <lineage>
        <taxon>Eukaryota</taxon>
        <taxon>Fungi</taxon>
        <taxon>Dikarya</taxon>
        <taxon>Basidiomycota</taxon>
        <taxon>Agaricomycotina</taxon>
        <taxon>Agaricomycetes</taxon>
        <taxon>Agaricomycetidae</taxon>
        <taxon>Atheliales</taxon>
        <taxon>Atheliaceae</taxon>
        <taxon>Piloderma</taxon>
    </lineage>
</organism>
<dbReference type="EMBL" id="KN833228">
    <property type="protein sequence ID" value="KIM71722.1"/>
    <property type="molecule type" value="Genomic_DNA"/>
</dbReference>
<proteinExistence type="predicted"/>
<gene>
    <name evidence="2" type="ORF">PILCRDRAFT_750177</name>
</gene>
<accession>A0A0C3B371</accession>
<dbReference type="STRING" id="765440.A0A0C3B371"/>
<keyword evidence="3" id="KW-1185">Reference proteome</keyword>
<evidence type="ECO:0000256" key="1">
    <source>
        <dbReference type="SAM" id="MobiDB-lite"/>
    </source>
</evidence>
<dbReference type="HOGENOM" id="CLU_530088_0_0_1"/>
<protein>
    <submittedName>
        <fullName evidence="2">Uncharacterized protein</fullName>
    </submittedName>
</protein>
<dbReference type="AlphaFoldDB" id="A0A0C3B371"/>
<feature type="region of interest" description="Disordered" evidence="1">
    <location>
        <begin position="1"/>
        <end position="140"/>
    </location>
</feature>
<feature type="compositionally biased region" description="Polar residues" evidence="1">
    <location>
        <begin position="12"/>
        <end position="33"/>
    </location>
</feature>
<feature type="compositionally biased region" description="Polar residues" evidence="1">
    <location>
        <begin position="96"/>
        <end position="112"/>
    </location>
</feature>
<feature type="region of interest" description="Disordered" evidence="1">
    <location>
        <begin position="476"/>
        <end position="514"/>
    </location>
</feature>
<dbReference type="Proteomes" id="UP000054166">
    <property type="component" value="Unassembled WGS sequence"/>
</dbReference>
<name>A0A0C3B371_PILCF</name>
<dbReference type="InParanoid" id="A0A0C3B371"/>
<dbReference type="OrthoDB" id="3261993at2759"/>
<evidence type="ECO:0000313" key="3">
    <source>
        <dbReference type="Proteomes" id="UP000054166"/>
    </source>
</evidence>
<reference evidence="3" key="2">
    <citation type="submission" date="2015-01" db="EMBL/GenBank/DDBJ databases">
        <title>Evolutionary Origins and Diversification of the Mycorrhizal Mutualists.</title>
        <authorList>
            <consortium name="DOE Joint Genome Institute"/>
            <consortium name="Mycorrhizal Genomics Consortium"/>
            <person name="Kohler A."/>
            <person name="Kuo A."/>
            <person name="Nagy L.G."/>
            <person name="Floudas D."/>
            <person name="Copeland A."/>
            <person name="Barry K.W."/>
            <person name="Cichocki N."/>
            <person name="Veneault-Fourrey C."/>
            <person name="LaButti K."/>
            <person name="Lindquist E.A."/>
            <person name="Lipzen A."/>
            <person name="Lundell T."/>
            <person name="Morin E."/>
            <person name="Murat C."/>
            <person name="Riley R."/>
            <person name="Ohm R."/>
            <person name="Sun H."/>
            <person name="Tunlid A."/>
            <person name="Henrissat B."/>
            <person name="Grigoriev I.V."/>
            <person name="Hibbett D.S."/>
            <person name="Martin F."/>
        </authorList>
    </citation>
    <scope>NUCLEOTIDE SEQUENCE [LARGE SCALE GENOMIC DNA]</scope>
    <source>
        <strain evidence="3">F 1598</strain>
    </source>
</reference>